<evidence type="ECO:0000313" key="4">
    <source>
        <dbReference type="EMBL" id="CDS20632.1"/>
    </source>
</evidence>
<dbReference type="PANTHER" id="PTHR48037">
    <property type="entry name" value="ATPASE E1"/>
    <property type="match status" value="1"/>
</dbReference>
<keyword evidence="1" id="KW-0694">RNA-binding</keyword>
<dbReference type="Pfam" id="PF00076">
    <property type="entry name" value="RRM_1"/>
    <property type="match status" value="1"/>
</dbReference>
<reference evidence="6" key="3">
    <citation type="submission" date="2020-10" db="UniProtKB">
        <authorList>
            <consortium name="WormBaseParasite"/>
        </authorList>
    </citation>
    <scope>IDENTIFICATION</scope>
</reference>
<dbReference type="InterPro" id="IPR000504">
    <property type="entry name" value="RRM_dom"/>
</dbReference>
<name>A0A068WSH8_ECHGR</name>
<organism evidence="4">
    <name type="scientific">Echinococcus granulosus</name>
    <name type="common">Hydatid tapeworm</name>
    <dbReference type="NCBI Taxonomy" id="6210"/>
    <lineage>
        <taxon>Eukaryota</taxon>
        <taxon>Metazoa</taxon>
        <taxon>Spiralia</taxon>
        <taxon>Lophotrochozoa</taxon>
        <taxon>Platyhelminthes</taxon>
        <taxon>Cestoda</taxon>
        <taxon>Eucestoda</taxon>
        <taxon>Cyclophyllidea</taxon>
        <taxon>Taeniidae</taxon>
        <taxon>Echinococcus</taxon>
        <taxon>Echinococcus granulosus group</taxon>
    </lineage>
</organism>
<evidence type="ECO:0000256" key="1">
    <source>
        <dbReference type="PROSITE-ProRule" id="PRU00176"/>
    </source>
</evidence>
<feature type="region of interest" description="Disordered" evidence="2">
    <location>
        <begin position="220"/>
        <end position="252"/>
    </location>
</feature>
<dbReference type="PROSITE" id="PS50102">
    <property type="entry name" value="RRM"/>
    <property type="match status" value="1"/>
</dbReference>
<dbReference type="InterPro" id="IPR012677">
    <property type="entry name" value="Nucleotide-bd_a/b_plait_sf"/>
</dbReference>
<dbReference type="Gene3D" id="3.30.70.330">
    <property type="match status" value="1"/>
</dbReference>
<sequence>MDSDPCEGTVDPRRVWLANLPPKSTEFAVLQLVRPFGRILDFDFPVHQSGGLLQGSTLGYCFVTFAAEECALKAMESLNGRQFYGSVLSAQRARPTREALAQWWEAREEAQRARIEADRQRREEELAQRLNATSSSLLTTTASFADDDGGSRLEIDIVSAKPIAQPPSPPKLSHAQNRQAVRRIEAALRNTSQIAVQPAALRTEEERRRQQPHPLVAALLAGNRRQPMGRDRHPRGRSGGTGTHRYNPYSRF</sequence>
<evidence type="ECO:0000313" key="5">
    <source>
        <dbReference type="Proteomes" id="UP000492820"/>
    </source>
</evidence>
<dbReference type="SMART" id="SM00360">
    <property type="entry name" value="RRM"/>
    <property type="match status" value="1"/>
</dbReference>
<accession>A0A068WSH8</accession>
<feature type="domain" description="RRM" evidence="3">
    <location>
        <begin position="13"/>
        <end position="95"/>
    </location>
</feature>
<dbReference type="Proteomes" id="UP000492820">
    <property type="component" value="Unassembled WGS sequence"/>
</dbReference>
<protein>
    <submittedName>
        <fullName evidence="4 6">RNA binding protein 18</fullName>
    </submittedName>
</protein>
<proteinExistence type="predicted"/>
<evidence type="ECO:0000256" key="2">
    <source>
        <dbReference type="SAM" id="MobiDB-lite"/>
    </source>
</evidence>
<dbReference type="InterPro" id="IPR035979">
    <property type="entry name" value="RBD_domain_sf"/>
</dbReference>
<dbReference type="WBParaSite" id="EgrG_001131100">
    <property type="protein sequence ID" value="EgrG_001131100"/>
    <property type="gene ID" value="EgrG_001131100"/>
</dbReference>
<dbReference type="OrthoDB" id="6730379at2759"/>
<dbReference type="PANTHER" id="PTHR48037:SF1">
    <property type="entry name" value="RRM DOMAIN-CONTAINING PROTEIN"/>
    <property type="match status" value="1"/>
</dbReference>
<reference evidence="4 5" key="1">
    <citation type="journal article" date="2013" name="Nature">
        <title>The genomes of four tapeworm species reveal adaptations to parasitism.</title>
        <authorList>
            <person name="Tsai I.J."/>
            <person name="Zarowiecki M."/>
            <person name="Holroyd N."/>
            <person name="Garciarrubio A."/>
            <person name="Sanchez-Flores A."/>
            <person name="Brooks K.L."/>
            <person name="Tracey A."/>
            <person name="Bobes R.J."/>
            <person name="Fragoso G."/>
            <person name="Sciutto E."/>
            <person name="Aslett M."/>
            <person name="Beasley H."/>
            <person name="Bennett H.M."/>
            <person name="Cai J."/>
            <person name="Camicia F."/>
            <person name="Clark R."/>
            <person name="Cucher M."/>
            <person name="De Silva N."/>
            <person name="Day T.A."/>
            <person name="Deplazes P."/>
            <person name="Estrada K."/>
            <person name="Fernandez C."/>
            <person name="Holland P.W."/>
            <person name="Hou J."/>
            <person name="Hu S."/>
            <person name="Huckvale T."/>
            <person name="Hung S.S."/>
            <person name="Kamenetzky L."/>
            <person name="Keane J.A."/>
            <person name="Kiss F."/>
            <person name="Koziol U."/>
            <person name="Lambert O."/>
            <person name="Liu K."/>
            <person name="Luo X."/>
            <person name="Luo Y."/>
            <person name="Macchiaroli N."/>
            <person name="Nichol S."/>
            <person name="Paps J."/>
            <person name="Parkinson J."/>
            <person name="Pouchkina-Stantcheva N."/>
            <person name="Riddiford N."/>
            <person name="Rosenzvit M."/>
            <person name="Salinas G."/>
            <person name="Wasmuth J.D."/>
            <person name="Zamanian M."/>
            <person name="Zheng Y."/>
            <person name="Cai X."/>
            <person name="Soberon X."/>
            <person name="Olson P.D."/>
            <person name="Laclette J.P."/>
            <person name="Brehm K."/>
            <person name="Berriman M."/>
            <person name="Garciarrubio A."/>
            <person name="Bobes R.J."/>
            <person name="Fragoso G."/>
            <person name="Sanchez-Flores A."/>
            <person name="Estrada K."/>
            <person name="Cevallos M.A."/>
            <person name="Morett E."/>
            <person name="Gonzalez V."/>
            <person name="Portillo T."/>
            <person name="Ochoa-Leyva A."/>
            <person name="Jose M.V."/>
            <person name="Sciutto E."/>
            <person name="Landa A."/>
            <person name="Jimenez L."/>
            <person name="Valdes V."/>
            <person name="Carrero J.C."/>
            <person name="Larralde C."/>
            <person name="Morales-Montor J."/>
            <person name="Limon-Lason J."/>
            <person name="Soberon X."/>
            <person name="Laclette J.P."/>
        </authorList>
    </citation>
    <scope>NUCLEOTIDE SEQUENCE [LARGE SCALE GENOMIC DNA]</scope>
</reference>
<gene>
    <name evidence="4" type="ORF">EgrG_001131100</name>
</gene>
<reference evidence="4" key="2">
    <citation type="submission" date="2014-06" db="EMBL/GenBank/DDBJ databases">
        <authorList>
            <person name="Aslett M."/>
        </authorList>
    </citation>
    <scope>NUCLEOTIDE SEQUENCE</scope>
</reference>
<dbReference type="EMBL" id="LK028581">
    <property type="protein sequence ID" value="CDS20632.1"/>
    <property type="molecule type" value="Genomic_DNA"/>
</dbReference>
<dbReference type="SUPFAM" id="SSF54928">
    <property type="entry name" value="RNA-binding domain, RBD"/>
    <property type="match status" value="1"/>
</dbReference>
<dbReference type="GO" id="GO:0003723">
    <property type="term" value="F:RNA binding"/>
    <property type="evidence" value="ECO:0007669"/>
    <property type="project" value="UniProtKB-UniRule"/>
</dbReference>
<dbReference type="AlphaFoldDB" id="A0A068WSH8"/>
<evidence type="ECO:0000313" key="6">
    <source>
        <dbReference type="WBParaSite" id="EgrG_001131100"/>
    </source>
</evidence>
<evidence type="ECO:0000259" key="3">
    <source>
        <dbReference type="PROSITE" id="PS50102"/>
    </source>
</evidence>